<dbReference type="KEGG" id="mic:Mic7113_0710"/>
<gene>
    <name evidence="2" type="ORF">Mic7113_0710</name>
</gene>
<dbReference type="EMBL" id="CP003630">
    <property type="protein sequence ID" value="AFZ16622.1"/>
    <property type="molecule type" value="Genomic_DNA"/>
</dbReference>
<dbReference type="Proteomes" id="UP000010471">
    <property type="component" value="Chromosome"/>
</dbReference>
<evidence type="ECO:0000313" key="3">
    <source>
        <dbReference type="Proteomes" id="UP000010471"/>
    </source>
</evidence>
<sequence length="262" mass="28571">MRKSHVFAIGLGSFVMLGLGALIASTVLEKPASYTPPIEKDSLVEPEPDTKDSDDLLAKERAELEAEKRRLEELRQQEEAAQQRAREQRIASTTQAWKDLLNVYISFNQLNQPGGNKNASDISLLFKNAVNDIASISTANVDPQLVELIDESEDVFTDFYQLIDTYQQQVTEQDSALGADALTACVSSGMEAETPLGALGKCLVGGFAGGASSAIKAEGSRARLDADTAMNIEQLQARLKQIANKLSQMPKYLDSEYGIRLE</sequence>
<feature type="coiled-coil region" evidence="1">
    <location>
        <begin position="54"/>
        <end position="91"/>
    </location>
</feature>
<organism evidence="2 3">
    <name type="scientific">Allocoleopsis franciscana PCC 7113</name>
    <dbReference type="NCBI Taxonomy" id="1173027"/>
    <lineage>
        <taxon>Bacteria</taxon>
        <taxon>Bacillati</taxon>
        <taxon>Cyanobacteriota</taxon>
        <taxon>Cyanophyceae</taxon>
        <taxon>Coleofasciculales</taxon>
        <taxon>Coleofasciculaceae</taxon>
        <taxon>Allocoleopsis</taxon>
        <taxon>Allocoleopsis franciscana</taxon>
    </lineage>
</organism>
<accession>K9WAV4</accession>
<keyword evidence="1" id="KW-0175">Coiled coil</keyword>
<keyword evidence="3" id="KW-1185">Reference proteome</keyword>
<name>K9WAV4_9CYAN</name>
<protein>
    <submittedName>
        <fullName evidence="2">Uncharacterized protein</fullName>
    </submittedName>
</protein>
<dbReference type="AlphaFoldDB" id="K9WAV4"/>
<dbReference type="HOGENOM" id="CLU_1060961_0_0_3"/>
<evidence type="ECO:0000256" key="1">
    <source>
        <dbReference type="SAM" id="Coils"/>
    </source>
</evidence>
<reference evidence="2 3" key="1">
    <citation type="submission" date="2012-06" db="EMBL/GenBank/DDBJ databases">
        <title>Finished chromosome of genome of Microcoleus sp. PCC 7113.</title>
        <authorList>
            <consortium name="US DOE Joint Genome Institute"/>
            <person name="Gugger M."/>
            <person name="Coursin T."/>
            <person name="Rippka R."/>
            <person name="Tandeau De Marsac N."/>
            <person name="Huntemann M."/>
            <person name="Wei C.-L."/>
            <person name="Han J."/>
            <person name="Detter J.C."/>
            <person name="Han C."/>
            <person name="Tapia R."/>
            <person name="Chen A."/>
            <person name="Kyrpides N."/>
            <person name="Mavromatis K."/>
            <person name="Markowitz V."/>
            <person name="Szeto E."/>
            <person name="Ivanova N."/>
            <person name="Pagani I."/>
            <person name="Pati A."/>
            <person name="Goodwin L."/>
            <person name="Nordberg H.P."/>
            <person name="Cantor M.N."/>
            <person name="Hua S.X."/>
            <person name="Woyke T."/>
            <person name="Kerfeld C.A."/>
        </authorList>
    </citation>
    <scope>NUCLEOTIDE SEQUENCE [LARGE SCALE GENOMIC DNA]</scope>
    <source>
        <strain evidence="2 3">PCC 7113</strain>
    </source>
</reference>
<evidence type="ECO:0000313" key="2">
    <source>
        <dbReference type="EMBL" id="AFZ16622.1"/>
    </source>
</evidence>
<proteinExistence type="predicted"/>